<dbReference type="Gene3D" id="1.10.287.1490">
    <property type="match status" value="1"/>
</dbReference>
<feature type="region of interest" description="Disordered" evidence="2">
    <location>
        <begin position="1"/>
        <end position="24"/>
    </location>
</feature>
<organism evidence="4 5">
    <name type="scientific">Mangrovivirga cuniculi</name>
    <dbReference type="NCBI Taxonomy" id="2715131"/>
    <lineage>
        <taxon>Bacteria</taxon>
        <taxon>Pseudomonadati</taxon>
        <taxon>Bacteroidota</taxon>
        <taxon>Cytophagia</taxon>
        <taxon>Cytophagales</taxon>
        <taxon>Mangrovivirgaceae</taxon>
        <taxon>Mangrovivirga</taxon>
    </lineage>
</organism>
<evidence type="ECO:0000313" key="5">
    <source>
        <dbReference type="Proteomes" id="UP000298616"/>
    </source>
</evidence>
<evidence type="ECO:0000256" key="3">
    <source>
        <dbReference type="SAM" id="Phobius"/>
    </source>
</evidence>
<gene>
    <name evidence="4" type="ORF">DCC35_15485</name>
</gene>
<evidence type="ECO:0000256" key="2">
    <source>
        <dbReference type="SAM" id="MobiDB-lite"/>
    </source>
</evidence>
<sequence>MSEDKKTQGTPTPGNQPPKKEKEGTNKTVITVLIGVLFAINLLLGYLWWQDNQDYQKQESAMQSEISAQVKKLDELSVELEEKIATIERLGGDVEELKKVKAELEAEKEKFKSQANWATTNLNRLKNKVEGYEELLVQKDEEIADLKAINEALYTENTDLKTEKESLNDSIGELSEVREELQSKVEMASRLKAENITVAAVNNRGKEREGEFRNRHVDQLKVSFNLAKNDVAPIEGKDIFIRVIDNNGQVIFDVAKGSGTFMLNNKEEFYTSKKNILFDNTRQQLTFLYEKGSEYEEGEYLVEIWAEDYIIGEETFTVK</sequence>
<feature type="coiled-coil region" evidence="1">
    <location>
        <begin position="70"/>
        <end position="194"/>
    </location>
</feature>
<dbReference type="OrthoDB" id="848185at2"/>
<evidence type="ECO:0000313" key="4">
    <source>
        <dbReference type="EMBL" id="QCK16041.1"/>
    </source>
</evidence>
<evidence type="ECO:0000256" key="1">
    <source>
        <dbReference type="SAM" id="Coils"/>
    </source>
</evidence>
<keyword evidence="3" id="KW-1133">Transmembrane helix</keyword>
<reference evidence="4 5" key="1">
    <citation type="submission" date="2018-04" db="EMBL/GenBank/DDBJ databases">
        <title>Complete genome uncultured novel isolate.</title>
        <authorList>
            <person name="Merlino G."/>
        </authorList>
    </citation>
    <scope>NUCLEOTIDE SEQUENCE [LARGE SCALE GENOMIC DNA]</scope>
    <source>
        <strain evidence="5">R1DC9</strain>
    </source>
</reference>
<dbReference type="EMBL" id="CP028923">
    <property type="protein sequence ID" value="QCK16041.1"/>
    <property type="molecule type" value="Genomic_DNA"/>
</dbReference>
<dbReference type="KEGG" id="fpf:DCC35_15485"/>
<dbReference type="AlphaFoldDB" id="A0A4D7JKB5"/>
<dbReference type="Proteomes" id="UP000298616">
    <property type="component" value="Chromosome"/>
</dbReference>
<keyword evidence="3" id="KW-0472">Membrane</keyword>
<dbReference type="RefSeq" id="WP_137091640.1">
    <property type="nucleotide sequence ID" value="NZ_CP028923.1"/>
</dbReference>
<proteinExistence type="predicted"/>
<feature type="transmembrane region" description="Helical" evidence="3">
    <location>
        <begin position="29"/>
        <end position="49"/>
    </location>
</feature>
<name>A0A4D7JKB5_9BACT</name>
<keyword evidence="3" id="KW-0812">Transmembrane</keyword>
<keyword evidence="1" id="KW-0175">Coiled coil</keyword>
<protein>
    <submittedName>
        <fullName evidence="4">Chromosome segregation protein SMC</fullName>
    </submittedName>
</protein>
<accession>A0A4D7JKB5</accession>
<keyword evidence="5" id="KW-1185">Reference proteome</keyword>